<protein>
    <submittedName>
        <fullName evidence="4">Uncharacterized protein</fullName>
    </submittedName>
</protein>
<reference evidence="4" key="1">
    <citation type="submission" date="2021-02" db="EMBL/GenBank/DDBJ databases">
        <authorList>
            <person name="Nowell W R."/>
        </authorList>
    </citation>
    <scope>NUCLEOTIDE SEQUENCE</scope>
</reference>
<dbReference type="OrthoDB" id="10262814at2759"/>
<proteinExistence type="predicted"/>
<dbReference type="SUPFAM" id="SSF47781">
    <property type="entry name" value="RuvA domain 2-like"/>
    <property type="match status" value="1"/>
</dbReference>
<evidence type="ECO:0000313" key="2">
    <source>
        <dbReference type="EMBL" id="CAF1278685.1"/>
    </source>
</evidence>
<organism evidence="4 5">
    <name type="scientific">Rotaria sordida</name>
    <dbReference type="NCBI Taxonomy" id="392033"/>
    <lineage>
        <taxon>Eukaryota</taxon>
        <taxon>Metazoa</taxon>
        <taxon>Spiralia</taxon>
        <taxon>Gnathifera</taxon>
        <taxon>Rotifera</taxon>
        <taxon>Eurotatoria</taxon>
        <taxon>Bdelloidea</taxon>
        <taxon>Philodinida</taxon>
        <taxon>Philodinidae</taxon>
        <taxon>Rotaria</taxon>
    </lineage>
</organism>
<dbReference type="Proteomes" id="UP000663874">
    <property type="component" value="Unassembled WGS sequence"/>
</dbReference>
<dbReference type="EMBL" id="CAJNOO010001594">
    <property type="protein sequence ID" value="CAF1175109.1"/>
    <property type="molecule type" value="Genomic_DNA"/>
</dbReference>
<dbReference type="GO" id="GO:0003684">
    <property type="term" value="F:damaged DNA binding"/>
    <property type="evidence" value="ECO:0007669"/>
    <property type="project" value="InterPro"/>
</dbReference>
<dbReference type="Proteomes" id="UP000663889">
    <property type="component" value="Unassembled WGS sequence"/>
</dbReference>
<dbReference type="Gene3D" id="1.10.150.20">
    <property type="entry name" value="5' to 3' exonuclease, C-terminal subdomain"/>
    <property type="match status" value="1"/>
</dbReference>
<dbReference type="GO" id="GO:0003697">
    <property type="term" value="F:single-stranded DNA binding"/>
    <property type="evidence" value="ECO:0007669"/>
    <property type="project" value="TreeGrafter"/>
</dbReference>
<dbReference type="InterPro" id="IPR010994">
    <property type="entry name" value="RuvA_2-like"/>
</dbReference>
<sequence length="71" mass="8035">MEGKSAKNLMDVQKYQSFDYLTKFIDIITQVKSVNKTDTQTFLHGFGSLESILNSSNEQLCVCPSLDQLKD</sequence>
<dbReference type="EMBL" id="CAJOAX010001647">
    <property type="protein sequence ID" value="CAF3734020.1"/>
    <property type="molecule type" value="Genomic_DNA"/>
</dbReference>
<evidence type="ECO:0000313" key="4">
    <source>
        <dbReference type="EMBL" id="CAF3734020.1"/>
    </source>
</evidence>
<dbReference type="GO" id="GO:0070522">
    <property type="term" value="C:ERCC4-ERCC1 complex"/>
    <property type="evidence" value="ECO:0007669"/>
    <property type="project" value="TreeGrafter"/>
</dbReference>
<name>A0A818X341_9BILA</name>
<dbReference type="AlphaFoldDB" id="A0A818X341"/>
<accession>A0A818X341</accession>
<evidence type="ECO:0000313" key="3">
    <source>
        <dbReference type="EMBL" id="CAF3724461.1"/>
    </source>
</evidence>
<dbReference type="GO" id="GO:0070914">
    <property type="term" value="P:UV-damage excision repair"/>
    <property type="evidence" value="ECO:0007669"/>
    <property type="project" value="TreeGrafter"/>
</dbReference>
<evidence type="ECO:0000313" key="5">
    <source>
        <dbReference type="Proteomes" id="UP000663823"/>
    </source>
</evidence>
<gene>
    <name evidence="3" type="ORF">FNK824_LOCUS10683</name>
    <name evidence="4" type="ORF">OTI717_LOCUS14615</name>
    <name evidence="1" type="ORF">RFH988_LOCUS23194</name>
    <name evidence="2" type="ORF">SEV965_LOCUS25139</name>
</gene>
<dbReference type="GO" id="GO:0006312">
    <property type="term" value="P:mitotic recombination"/>
    <property type="evidence" value="ECO:0007669"/>
    <property type="project" value="TreeGrafter"/>
</dbReference>
<dbReference type="InterPro" id="IPR004579">
    <property type="entry name" value="ERCC1/RAD10/SWI10"/>
</dbReference>
<evidence type="ECO:0000313" key="1">
    <source>
        <dbReference type="EMBL" id="CAF1175109.1"/>
    </source>
</evidence>
<dbReference type="Proteomes" id="UP000663823">
    <property type="component" value="Unassembled WGS sequence"/>
</dbReference>
<dbReference type="EMBL" id="CAJNOU010001997">
    <property type="protein sequence ID" value="CAF1278685.1"/>
    <property type="molecule type" value="Genomic_DNA"/>
</dbReference>
<dbReference type="PANTHER" id="PTHR12749">
    <property type="entry name" value="EXCISION REPAIR CROSS-COMPLEMENTING 1 ERCC1"/>
    <property type="match status" value="1"/>
</dbReference>
<dbReference type="EMBL" id="CAJOBE010001212">
    <property type="protein sequence ID" value="CAF3724461.1"/>
    <property type="molecule type" value="Genomic_DNA"/>
</dbReference>
<dbReference type="Proteomes" id="UP000663882">
    <property type="component" value="Unassembled WGS sequence"/>
</dbReference>
<dbReference type="GO" id="GO:0000110">
    <property type="term" value="C:nucleotide-excision repair factor 1 complex"/>
    <property type="evidence" value="ECO:0007669"/>
    <property type="project" value="TreeGrafter"/>
</dbReference>
<comment type="caution">
    <text evidence="4">The sequence shown here is derived from an EMBL/GenBank/DDBJ whole genome shotgun (WGS) entry which is preliminary data.</text>
</comment>
<dbReference type="PANTHER" id="PTHR12749:SF0">
    <property type="entry name" value="DNA EXCISION REPAIR PROTEIN ERCC-1"/>
    <property type="match status" value="1"/>
</dbReference>